<keyword evidence="2" id="KW-0479">Metal-binding</keyword>
<keyword evidence="1" id="KW-0004">4Fe-4S</keyword>
<protein>
    <submittedName>
        <fullName evidence="8">Fe-S oxidoreductase FadF</fullName>
    </submittedName>
</protein>
<dbReference type="InterPro" id="IPR051460">
    <property type="entry name" value="HdrC_iron-sulfur_subunit"/>
</dbReference>
<evidence type="ECO:0000313" key="8">
    <source>
        <dbReference type="EMBL" id="EMS80290.1"/>
    </source>
</evidence>
<name>S0G059_9BACT</name>
<dbReference type="OrthoDB" id="9794954at2"/>
<dbReference type="PATRIC" id="fig|1286635.3.peg.2008"/>
<dbReference type="EMBL" id="APJX01000003">
    <property type="protein sequence ID" value="EMS80290.1"/>
    <property type="molecule type" value="Genomic_DNA"/>
</dbReference>
<keyword evidence="6" id="KW-1133">Transmembrane helix</keyword>
<feature type="domain" description="4Fe-4S ferredoxin-type" evidence="7">
    <location>
        <begin position="289"/>
        <end position="318"/>
    </location>
</feature>
<feature type="transmembrane region" description="Helical" evidence="6">
    <location>
        <begin position="220"/>
        <end position="239"/>
    </location>
</feature>
<sequence>MSPLFMTLLLVVGLGIFARTMYQRILLLMALEPTDRFNRIKDRLKNMVIIALGQKRLVGRKKERAAGIMHALIFWGFCVLLIRSITLYGEGYVHGFQLPLLGESSVLGYLYIALKDIMEGVVLIMVVWAFYRRLVVKPPRLHNTWEAYLVLGMIGVLMISDLLYDGARFNLIASYGNPGDLHYFNNPTFGQEFVWTPVTVLAGNMISGFSAVGMERVMGLMFWIHIITQLTFLNFLPLGKHFHVITSLPNVFLKSLDYPHDKIKLLDLEDESVWEDETLGVNHLHQLNWKQGLDLYTCTECGRCKEVCPTYVTDKPLNLHDFNDTLKAELYANADNLILRAKLAKTLTGDAEKDAKTKEKMAVFKPEKALVGEVIALDTLWACTTCRACEQVCPVTIEHVPRIIAMRQGQTLMQGEYPQELNTAFKGLERNGNPWGIGYDKRADWAEGLDVKLMADHPDAEYLLWVGCAGSFDDRTQKVSKALVKILKAAKVDFAILGTEEKCTGDFARRTGNEMMYQMMATENIEVLNGYNVKKIIAACPHCLNTLKHDYPQMGGHYEVVHHSAFINQLIADGKIRVKKFLAGMLTYHDPCYLGRYNEIYDAPRNVLNTLSSQGLNELPRHGTESFCCGAGGGRMWMEETIGSRINVERSKEIVAENAETVAVGCPFCLTMIEDGMKELNKDEDIKTRDIAELVAEHLA</sequence>
<feature type="transmembrane region" description="Helical" evidence="6">
    <location>
        <begin position="143"/>
        <end position="164"/>
    </location>
</feature>
<evidence type="ECO:0000256" key="4">
    <source>
        <dbReference type="ARBA" id="ARBA00023004"/>
    </source>
</evidence>
<dbReference type="PROSITE" id="PS00198">
    <property type="entry name" value="4FE4S_FER_1"/>
    <property type="match status" value="2"/>
</dbReference>
<dbReference type="PANTHER" id="PTHR43255:SF1">
    <property type="entry name" value="IRON-SULFUR-BINDING OXIDOREDUCTASE FADF-RELATED"/>
    <property type="match status" value="1"/>
</dbReference>
<dbReference type="GO" id="GO:0005886">
    <property type="term" value="C:plasma membrane"/>
    <property type="evidence" value="ECO:0007669"/>
    <property type="project" value="TreeGrafter"/>
</dbReference>
<dbReference type="Pfam" id="PF02754">
    <property type="entry name" value="CCG"/>
    <property type="match status" value="2"/>
</dbReference>
<proteinExistence type="predicted"/>
<comment type="caution">
    <text evidence="8">The sequence shown here is derived from an EMBL/GenBank/DDBJ whole genome shotgun (WGS) entry which is preliminary data.</text>
</comment>
<feature type="transmembrane region" description="Helical" evidence="6">
    <location>
        <begin position="193"/>
        <end position="213"/>
    </location>
</feature>
<keyword evidence="4" id="KW-0408">Iron</keyword>
<dbReference type="AlphaFoldDB" id="S0G059"/>
<keyword evidence="9" id="KW-1185">Reference proteome</keyword>
<dbReference type="Pfam" id="PF13183">
    <property type="entry name" value="Fer4_8"/>
    <property type="match status" value="1"/>
</dbReference>
<evidence type="ECO:0000256" key="5">
    <source>
        <dbReference type="ARBA" id="ARBA00023014"/>
    </source>
</evidence>
<accession>S0G059</accession>
<feature type="transmembrane region" description="Helical" evidence="6">
    <location>
        <begin position="65"/>
        <end position="88"/>
    </location>
</feature>
<evidence type="ECO:0000259" key="7">
    <source>
        <dbReference type="PROSITE" id="PS51379"/>
    </source>
</evidence>
<gene>
    <name evidence="8" type="primary">fadF</name>
    <name evidence="8" type="ORF">Dpo_3c04350</name>
</gene>
<dbReference type="InterPro" id="IPR017900">
    <property type="entry name" value="4Fe4S_Fe_S_CS"/>
</dbReference>
<dbReference type="GO" id="GO:0016491">
    <property type="term" value="F:oxidoreductase activity"/>
    <property type="evidence" value="ECO:0007669"/>
    <property type="project" value="UniProtKB-KW"/>
</dbReference>
<dbReference type="RefSeq" id="WP_006965661.1">
    <property type="nucleotide sequence ID" value="NZ_APJX01000003.1"/>
</dbReference>
<dbReference type="SUPFAM" id="SSF103501">
    <property type="entry name" value="Respiratory nitrate reductase 1 gamma chain"/>
    <property type="match status" value="1"/>
</dbReference>
<evidence type="ECO:0000256" key="2">
    <source>
        <dbReference type="ARBA" id="ARBA00022723"/>
    </source>
</evidence>
<organism evidence="8 9">
    <name type="scientific">Desulfotignum phosphitoxidans DSM 13687</name>
    <dbReference type="NCBI Taxonomy" id="1286635"/>
    <lineage>
        <taxon>Bacteria</taxon>
        <taxon>Pseudomonadati</taxon>
        <taxon>Thermodesulfobacteriota</taxon>
        <taxon>Desulfobacteria</taxon>
        <taxon>Desulfobacterales</taxon>
        <taxon>Desulfobacteraceae</taxon>
        <taxon>Desulfotignum</taxon>
    </lineage>
</organism>
<evidence type="ECO:0000256" key="6">
    <source>
        <dbReference type="SAM" id="Phobius"/>
    </source>
</evidence>
<dbReference type="InterPro" id="IPR009051">
    <property type="entry name" value="Helical_ferredxn"/>
</dbReference>
<reference evidence="8 9" key="1">
    <citation type="journal article" date="2013" name="Genome Announc.">
        <title>Draft Genome Sequence of Desulfotignum phosphitoxidans DSM 13687 Strain FiPS-3.</title>
        <authorList>
            <person name="Poehlein A."/>
            <person name="Daniel R."/>
            <person name="Simeonova D.D."/>
        </authorList>
    </citation>
    <scope>NUCLEOTIDE SEQUENCE [LARGE SCALE GENOMIC DNA]</scope>
    <source>
        <strain evidence="8 9">DSM 13687</strain>
    </source>
</reference>
<evidence type="ECO:0000256" key="1">
    <source>
        <dbReference type="ARBA" id="ARBA00022485"/>
    </source>
</evidence>
<dbReference type="PROSITE" id="PS51379">
    <property type="entry name" value="4FE4S_FER_2"/>
    <property type="match status" value="2"/>
</dbReference>
<dbReference type="GO" id="GO:0051539">
    <property type="term" value="F:4 iron, 4 sulfur cluster binding"/>
    <property type="evidence" value="ECO:0007669"/>
    <property type="project" value="UniProtKB-KW"/>
</dbReference>
<keyword evidence="5" id="KW-0411">Iron-sulfur</keyword>
<feature type="transmembrane region" description="Helical" evidence="6">
    <location>
        <begin position="108"/>
        <end position="131"/>
    </location>
</feature>
<dbReference type="Proteomes" id="UP000014216">
    <property type="component" value="Unassembled WGS sequence"/>
</dbReference>
<evidence type="ECO:0000313" key="9">
    <source>
        <dbReference type="Proteomes" id="UP000014216"/>
    </source>
</evidence>
<dbReference type="Gene3D" id="1.10.1060.10">
    <property type="entry name" value="Alpha-helical ferredoxin"/>
    <property type="match status" value="1"/>
</dbReference>
<keyword evidence="6" id="KW-0812">Transmembrane</keyword>
<dbReference type="PANTHER" id="PTHR43255">
    <property type="entry name" value="IRON-SULFUR-BINDING OXIDOREDUCTASE FADF-RELATED-RELATED"/>
    <property type="match status" value="1"/>
</dbReference>
<evidence type="ECO:0000256" key="3">
    <source>
        <dbReference type="ARBA" id="ARBA00023002"/>
    </source>
</evidence>
<dbReference type="Gene3D" id="1.20.950.20">
    <property type="entry name" value="Transmembrane di-heme cytochromes, Chain C"/>
    <property type="match status" value="1"/>
</dbReference>
<feature type="transmembrane region" description="Helical" evidence="6">
    <location>
        <begin position="6"/>
        <end position="31"/>
    </location>
</feature>
<dbReference type="InterPro" id="IPR036197">
    <property type="entry name" value="NarG-like_sf"/>
</dbReference>
<feature type="domain" description="4Fe-4S ferredoxin-type" evidence="7">
    <location>
        <begin position="373"/>
        <end position="402"/>
    </location>
</feature>
<keyword evidence="6" id="KW-0472">Membrane</keyword>
<dbReference type="InterPro" id="IPR017896">
    <property type="entry name" value="4Fe4S_Fe-S-bd"/>
</dbReference>
<dbReference type="InterPro" id="IPR004017">
    <property type="entry name" value="Cys_rich_dom"/>
</dbReference>
<dbReference type="SUPFAM" id="SSF46548">
    <property type="entry name" value="alpha-helical ferredoxin"/>
    <property type="match status" value="1"/>
</dbReference>
<keyword evidence="3" id="KW-0560">Oxidoreductase</keyword>
<dbReference type="GO" id="GO:0046872">
    <property type="term" value="F:metal ion binding"/>
    <property type="evidence" value="ECO:0007669"/>
    <property type="project" value="UniProtKB-KW"/>
</dbReference>